<dbReference type="GO" id="GO:0009279">
    <property type="term" value="C:cell outer membrane"/>
    <property type="evidence" value="ECO:0007669"/>
    <property type="project" value="TreeGrafter"/>
</dbReference>
<evidence type="ECO:0000313" key="1">
    <source>
        <dbReference type="EMBL" id="CUI16568.1"/>
    </source>
</evidence>
<proteinExistence type="predicted"/>
<organism evidence="1 2">
    <name type="scientific">Candidatus Protochlamydia naegleriophila</name>
    <dbReference type="NCBI Taxonomy" id="389348"/>
    <lineage>
        <taxon>Bacteria</taxon>
        <taxon>Pseudomonadati</taxon>
        <taxon>Chlamydiota</taxon>
        <taxon>Chlamydiia</taxon>
        <taxon>Parachlamydiales</taxon>
        <taxon>Parachlamydiaceae</taxon>
        <taxon>Candidatus Protochlamydia</taxon>
    </lineage>
</organism>
<name>A0A0U5J9U6_9BACT</name>
<dbReference type="PANTHER" id="PTHR30189">
    <property type="entry name" value="LPS-ASSEMBLY PROTEIN"/>
    <property type="match status" value="1"/>
</dbReference>
<dbReference type="PANTHER" id="PTHR30189:SF1">
    <property type="entry name" value="LPS-ASSEMBLY PROTEIN LPTD"/>
    <property type="match status" value="1"/>
</dbReference>
<dbReference type="InParanoid" id="A0A0U5J9U6"/>
<dbReference type="RefSeq" id="WP_059060598.1">
    <property type="nucleotide sequence ID" value="NZ_LN879502.1"/>
</dbReference>
<protein>
    <submittedName>
        <fullName evidence="1">Conserved putative membrane protein</fullName>
    </submittedName>
</protein>
<accession>A0A0U5J9U6</accession>
<gene>
    <name evidence="1" type="ORF">PNK_0943</name>
</gene>
<evidence type="ECO:0000313" key="2">
    <source>
        <dbReference type="Proteomes" id="UP000069902"/>
    </source>
</evidence>
<dbReference type="EMBL" id="LN879502">
    <property type="protein sequence ID" value="CUI16568.1"/>
    <property type="molecule type" value="Genomic_DNA"/>
</dbReference>
<dbReference type="PATRIC" id="fig|389348.3.peg.1036"/>
<dbReference type="InterPro" id="IPR050218">
    <property type="entry name" value="LptD"/>
</dbReference>
<dbReference type="KEGG" id="pnl:PNK_0943"/>
<sequence length="724" mass="85628">MYRSYLSRSFSTVFLLILSIASIFPCMAQEIAKLVQEGFTEGVTVDLREPLYEDGVLSSDKGGVITAPHMRIQALHIRYTRKVIDAVPVLTIEAEDQLIVEFGEYLFIGKKLFYDFQKKEGIIYDGRTSVEPWFFGGEKIELRSDGSYLIYNGYLTTSEKDQPEWGLYAGRVHVEEEHYIKAQQVQLRLQNYPILWVPSLAANLDSIFDSPIRYRFRWGGKQGPRLGLTYEVFSWERWKTFIRFDYRLTRGPGGGIETRYRSADHKTELQSINYLARDSSLLDPDEKVRYRFEGMFKTLLDHDKVSVLLTYDKISDRDMPSSYYDRDFDFDPSERTQLLIRRQEENWIGNFYTRLRVNSFQTVKQELPTFAISFKPLEYPKTGIIFENWANVSYLDFKYSKHLVNVHDYSSTRFEYRPTLYRPFVYGPVTITPETGFIGIFYGSSPNRDSQWLSLGLAGCNIETQLYRYYGTFKHVINPYTSYHYYSSPTSSPHEHYIFDITDGWTHLNQLTFGMRNSLFSKHGNCISRLFYADIYTHAFFDSPTMHRTFPKLYGKFVFSSLQTIRHTIRTAWDFEHGQLDHFNFRSEWTLSADFAVAAEYRHRSAYSWRKVDPDNFFLDNFRSEESLLHSALSDRRDTLLLHFFYRFHPNWACEFSSRQGWNRKREPSYLEYEIDLLTTIQTAWHLRLSFQHRENDNRVAIYVNVGLKRPDENCCERKVYCYD</sequence>
<dbReference type="Proteomes" id="UP000069902">
    <property type="component" value="Chromosome cPNK"/>
</dbReference>
<reference evidence="2" key="1">
    <citation type="submission" date="2015-09" db="EMBL/GenBank/DDBJ databases">
        <authorList>
            <person name="Bertelli C."/>
        </authorList>
    </citation>
    <scope>NUCLEOTIDE SEQUENCE [LARGE SCALE GENOMIC DNA]</scope>
    <source>
        <strain evidence="2">KNic</strain>
    </source>
</reference>
<dbReference type="AlphaFoldDB" id="A0A0U5J9U6"/>
<dbReference type="GO" id="GO:1990351">
    <property type="term" value="C:transporter complex"/>
    <property type="evidence" value="ECO:0007669"/>
    <property type="project" value="TreeGrafter"/>
</dbReference>
<keyword evidence="2" id="KW-1185">Reference proteome</keyword>
<dbReference type="STRING" id="389348.PNK_0943"/>